<evidence type="ECO:0000256" key="1">
    <source>
        <dbReference type="SAM" id="MobiDB-lite"/>
    </source>
</evidence>
<keyword evidence="3" id="KW-1185">Reference proteome</keyword>
<feature type="compositionally biased region" description="Basic and acidic residues" evidence="1">
    <location>
        <begin position="199"/>
        <end position="208"/>
    </location>
</feature>
<dbReference type="EMBL" id="JALJOV010000715">
    <property type="protein sequence ID" value="KAK9861693.1"/>
    <property type="molecule type" value="Genomic_DNA"/>
</dbReference>
<feature type="region of interest" description="Disordered" evidence="1">
    <location>
        <begin position="192"/>
        <end position="218"/>
    </location>
</feature>
<protein>
    <submittedName>
        <fullName evidence="2">Uncharacterized protein</fullName>
    </submittedName>
</protein>
<evidence type="ECO:0000313" key="3">
    <source>
        <dbReference type="Proteomes" id="UP001485043"/>
    </source>
</evidence>
<accession>A0AAW1SYC9</accession>
<comment type="caution">
    <text evidence="2">The sequence shown here is derived from an EMBL/GenBank/DDBJ whole genome shotgun (WGS) entry which is preliminary data.</text>
</comment>
<name>A0AAW1SYC9_9CHLO</name>
<sequence>MYCPVGVRASHKCWPLLELSWPWSSAHDLLLVQDRHSICEWDDAEGDSPEYSDVGHSRAFYAGEFDADSINVYHAFEIQDAKFLLVGYMNIGLESQLLALFKIRDPDATDEPVQRQLEGASLHVWDTETWEKLRSITFTPPERMPDQVIVWAPAQPSLVLSTATCFQVRHLALNSQEFAQIPFPALPQGLRASGPVRSWTDRDDRPEAGDQGLGPPEP</sequence>
<gene>
    <name evidence="2" type="ORF">WJX84_002856</name>
</gene>
<organism evidence="2 3">
    <name type="scientific">Apatococcus fuscideae</name>
    <dbReference type="NCBI Taxonomy" id="2026836"/>
    <lineage>
        <taxon>Eukaryota</taxon>
        <taxon>Viridiplantae</taxon>
        <taxon>Chlorophyta</taxon>
        <taxon>core chlorophytes</taxon>
        <taxon>Trebouxiophyceae</taxon>
        <taxon>Chlorellales</taxon>
        <taxon>Chlorellaceae</taxon>
        <taxon>Apatococcus</taxon>
    </lineage>
</organism>
<reference evidence="2 3" key="1">
    <citation type="journal article" date="2024" name="Nat. Commun.">
        <title>Phylogenomics reveals the evolutionary origins of lichenization in chlorophyte algae.</title>
        <authorList>
            <person name="Puginier C."/>
            <person name="Libourel C."/>
            <person name="Otte J."/>
            <person name="Skaloud P."/>
            <person name="Haon M."/>
            <person name="Grisel S."/>
            <person name="Petersen M."/>
            <person name="Berrin J.G."/>
            <person name="Delaux P.M."/>
            <person name="Dal Grande F."/>
            <person name="Keller J."/>
        </authorList>
    </citation>
    <scope>NUCLEOTIDE SEQUENCE [LARGE SCALE GENOMIC DNA]</scope>
    <source>
        <strain evidence="2 3">SAG 2523</strain>
    </source>
</reference>
<proteinExistence type="predicted"/>
<dbReference type="AlphaFoldDB" id="A0AAW1SYC9"/>
<evidence type="ECO:0000313" key="2">
    <source>
        <dbReference type="EMBL" id="KAK9861693.1"/>
    </source>
</evidence>
<dbReference type="Proteomes" id="UP001485043">
    <property type="component" value="Unassembled WGS sequence"/>
</dbReference>